<sequence>MKKLLAIAFVGGLLMASCSKKETAAETNTMLSEPETPTVEALPTPDSAAVIEPMAADSTLIKP</sequence>
<organism evidence="2 3">
    <name type="scientific">Kaistella antarctica</name>
    <dbReference type="NCBI Taxonomy" id="266748"/>
    <lineage>
        <taxon>Bacteria</taxon>
        <taxon>Pseudomonadati</taxon>
        <taxon>Bacteroidota</taxon>
        <taxon>Flavobacteriia</taxon>
        <taxon>Flavobacteriales</taxon>
        <taxon>Weeksellaceae</taxon>
        <taxon>Chryseobacterium group</taxon>
        <taxon>Kaistella</taxon>
    </lineage>
</organism>
<name>A0A448NPP5_9FLAO</name>
<dbReference type="Proteomes" id="UP000270036">
    <property type="component" value="Chromosome"/>
</dbReference>
<dbReference type="PROSITE" id="PS51257">
    <property type="entry name" value="PROKAR_LIPOPROTEIN"/>
    <property type="match status" value="1"/>
</dbReference>
<feature type="region of interest" description="Disordered" evidence="1">
    <location>
        <begin position="25"/>
        <end position="45"/>
    </location>
</feature>
<dbReference type="AlphaFoldDB" id="A0A448NPP5"/>
<dbReference type="EMBL" id="LR134441">
    <property type="protein sequence ID" value="VEH97596.1"/>
    <property type="molecule type" value="Genomic_DNA"/>
</dbReference>
<dbReference type="RefSeq" id="WP_034720451.1">
    <property type="nucleotide sequence ID" value="NZ_FOIX01000003.1"/>
</dbReference>
<evidence type="ECO:0000313" key="2">
    <source>
        <dbReference type="EMBL" id="VEH97596.1"/>
    </source>
</evidence>
<dbReference type="OrthoDB" id="1275107at2"/>
<proteinExistence type="predicted"/>
<protein>
    <submittedName>
        <fullName evidence="2">Uncharacterized protein</fullName>
    </submittedName>
</protein>
<accession>A0A448NPP5</accession>
<evidence type="ECO:0000313" key="3">
    <source>
        <dbReference type="Proteomes" id="UP000270036"/>
    </source>
</evidence>
<evidence type="ECO:0000256" key="1">
    <source>
        <dbReference type="SAM" id="MobiDB-lite"/>
    </source>
</evidence>
<gene>
    <name evidence="2" type="ORF">NCTC13489_00907</name>
</gene>
<dbReference type="KEGG" id="cant:NCTC13489_00907"/>
<reference evidence="2 3" key="1">
    <citation type="submission" date="2018-12" db="EMBL/GenBank/DDBJ databases">
        <authorList>
            <consortium name="Pathogen Informatics"/>
        </authorList>
    </citation>
    <scope>NUCLEOTIDE SEQUENCE [LARGE SCALE GENOMIC DNA]</scope>
    <source>
        <strain evidence="2 3">NCTC13489</strain>
    </source>
</reference>